<organism evidence="2 3">
    <name type="scientific">Cladobotryum mycophilum</name>
    <dbReference type="NCBI Taxonomy" id="491253"/>
    <lineage>
        <taxon>Eukaryota</taxon>
        <taxon>Fungi</taxon>
        <taxon>Dikarya</taxon>
        <taxon>Ascomycota</taxon>
        <taxon>Pezizomycotina</taxon>
        <taxon>Sordariomycetes</taxon>
        <taxon>Hypocreomycetidae</taxon>
        <taxon>Hypocreales</taxon>
        <taxon>Hypocreaceae</taxon>
        <taxon>Cladobotryum</taxon>
    </lineage>
</organism>
<dbReference type="InterPro" id="IPR052907">
    <property type="entry name" value="Beta-lactamase/esterase"/>
</dbReference>
<protein>
    <submittedName>
        <fullName evidence="2">Beta-lactamase domain-containing protein 2</fullName>
    </submittedName>
</protein>
<evidence type="ECO:0000313" key="3">
    <source>
        <dbReference type="Proteomes" id="UP001338125"/>
    </source>
</evidence>
<dbReference type="Pfam" id="PF00144">
    <property type="entry name" value="Beta-lactamase"/>
    <property type="match status" value="1"/>
</dbReference>
<dbReference type="Gene3D" id="3.40.710.10">
    <property type="entry name" value="DD-peptidase/beta-lactamase superfamily"/>
    <property type="match status" value="1"/>
</dbReference>
<dbReference type="Proteomes" id="UP001338125">
    <property type="component" value="Unassembled WGS sequence"/>
</dbReference>
<feature type="domain" description="Beta-lactamase-related" evidence="1">
    <location>
        <begin position="15"/>
        <end position="362"/>
    </location>
</feature>
<dbReference type="PANTHER" id="PTHR43319:SF3">
    <property type="entry name" value="BETA-LACTAMASE-RELATED DOMAIN-CONTAINING PROTEIN"/>
    <property type="match status" value="1"/>
</dbReference>
<comment type="caution">
    <text evidence="2">The sequence shown here is derived from an EMBL/GenBank/DDBJ whole genome shotgun (WGS) entry which is preliminary data.</text>
</comment>
<name>A0ABR0SC29_9HYPO</name>
<dbReference type="EMBL" id="JAVFKD010000015">
    <property type="protein sequence ID" value="KAK5989524.1"/>
    <property type="molecule type" value="Genomic_DNA"/>
</dbReference>
<keyword evidence="3" id="KW-1185">Reference proteome</keyword>
<evidence type="ECO:0000259" key="1">
    <source>
        <dbReference type="Pfam" id="PF00144"/>
    </source>
</evidence>
<sequence>MAQIHGICDSRFDEVRALLQQHIESGEELGASITVNIDGQNVVDIWGGYADEARTQPWESDTIVNVFSSTKTVASFALLMLIDRGLVDVDGKISQYWPEFAVNGKENIEIRHLLSHSTGLGGWDEKFHMDVLCDHEQIAAKLAQQAPWWEPGTASAYHALTFGVLVGEIVQRVTGKPLKRFVAEEISGPLDADFQIGALEKDWPRISDIVPAEGVDEILRSLPQGSMIARIMDNPAIHPNFFNSAAARSADMGSINGHGNSRSLARILSAISLGGEVDGTRLLSQKTIDKIFEEQINGEDLFFASHLRWGTGFALSDSGFLSWLPAGKMATWGGWGGSLAIMDVERRVTFTYVMNKMAPEVYGSGRGISYVTATFNALGA</sequence>
<gene>
    <name evidence="2" type="ORF">PT974_11051</name>
</gene>
<dbReference type="InterPro" id="IPR012338">
    <property type="entry name" value="Beta-lactam/transpept-like"/>
</dbReference>
<evidence type="ECO:0000313" key="2">
    <source>
        <dbReference type="EMBL" id="KAK5989524.1"/>
    </source>
</evidence>
<accession>A0ABR0SC29</accession>
<reference evidence="2 3" key="1">
    <citation type="submission" date="2024-01" db="EMBL/GenBank/DDBJ databases">
        <title>Complete genome of Cladobotryum mycophilum ATHUM6906.</title>
        <authorList>
            <person name="Christinaki A.C."/>
            <person name="Myridakis A.I."/>
            <person name="Kouvelis V.N."/>
        </authorList>
    </citation>
    <scope>NUCLEOTIDE SEQUENCE [LARGE SCALE GENOMIC DNA]</scope>
    <source>
        <strain evidence="2 3">ATHUM6906</strain>
    </source>
</reference>
<dbReference type="SUPFAM" id="SSF56601">
    <property type="entry name" value="beta-lactamase/transpeptidase-like"/>
    <property type="match status" value="1"/>
</dbReference>
<dbReference type="InterPro" id="IPR001466">
    <property type="entry name" value="Beta-lactam-related"/>
</dbReference>
<dbReference type="PANTHER" id="PTHR43319">
    <property type="entry name" value="BETA-LACTAMASE-RELATED"/>
    <property type="match status" value="1"/>
</dbReference>
<proteinExistence type="predicted"/>